<evidence type="ECO:0000313" key="4">
    <source>
        <dbReference type="Proteomes" id="UP000794436"/>
    </source>
</evidence>
<dbReference type="InterPro" id="IPR000253">
    <property type="entry name" value="FHA_dom"/>
</dbReference>
<dbReference type="EMBL" id="SPLM01000110">
    <property type="protein sequence ID" value="TMW59015.1"/>
    <property type="molecule type" value="Genomic_DNA"/>
</dbReference>
<dbReference type="Proteomes" id="UP000794436">
    <property type="component" value="Unassembled WGS sequence"/>
</dbReference>
<feature type="region of interest" description="Disordered" evidence="1">
    <location>
        <begin position="255"/>
        <end position="286"/>
    </location>
</feature>
<reference evidence="3" key="1">
    <citation type="submission" date="2019-03" db="EMBL/GenBank/DDBJ databases">
        <title>Long read genome sequence of the mycoparasitic Pythium oligandrum ATCC 38472 isolated from sugarbeet rhizosphere.</title>
        <authorList>
            <person name="Gaulin E."/>
        </authorList>
    </citation>
    <scope>NUCLEOTIDE SEQUENCE</scope>
    <source>
        <strain evidence="3">ATCC 38472_TT</strain>
    </source>
</reference>
<comment type="caution">
    <text evidence="3">The sequence shown here is derived from an EMBL/GenBank/DDBJ whole genome shotgun (WGS) entry which is preliminary data.</text>
</comment>
<name>A0A8K1C9Z8_PYTOL</name>
<proteinExistence type="predicted"/>
<sequence>MSTTMELPPFELPKLNLGTTFPASRPKFLAPLEPPTFPFTAPAWMLPHEPRSIALLDVYKSHEQLATYTVDKKPLYLIGRNAVACDIVLNHCSISRLHAAIIHHKDGSTYLVDLGSFHGTFIDDMQLKALQPTLIVHGSVLKFGASSRSYSFRSFESREQIVEIVQSRIGLEPDEMELQQNTMMNRALSYRLGISIPVTHKLDAEGDDPMAPGSTRQIEEPSSAAALIRRTQSEDNSMVMGTFPIHPHINLVQMEQEERRKRSRTQSAGPLTGNNSTAPNGALQISVQNGSSPVNGAAPQQIGADVDPLKHVHFIERSPEVIPDCFARFLNADELSPLTLSTVNETPAAQESKNDGA</sequence>
<dbReference type="Gene3D" id="2.60.200.20">
    <property type="match status" value="1"/>
</dbReference>
<dbReference type="InterPro" id="IPR050923">
    <property type="entry name" value="Cell_Proc_Reg/RNA_Proc"/>
</dbReference>
<gene>
    <name evidence="3" type="ORF">Poli38472_007160</name>
</gene>
<dbReference type="SMART" id="SM00240">
    <property type="entry name" value="FHA"/>
    <property type="match status" value="1"/>
</dbReference>
<feature type="domain" description="FHA" evidence="2">
    <location>
        <begin position="76"/>
        <end position="127"/>
    </location>
</feature>
<organism evidence="3 4">
    <name type="scientific">Pythium oligandrum</name>
    <name type="common">Mycoparasitic fungus</name>
    <dbReference type="NCBI Taxonomy" id="41045"/>
    <lineage>
        <taxon>Eukaryota</taxon>
        <taxon>Sar</taxon>
        <taxon>Stramenopiles</taxon>
        <taxon>Oomycota</taxon>
        <taxon>Peronosporomycetes</taxon>
        <taxon>Pythiales</taxon>
        <taxon>Pythiaceae</taxon>
        <taxon>Pythium</taxon>
    </lineage>
</organism>
<dbReference type="PANTHER" id="PTHR23308">
    <property type="entry name" value="NUCLEAR INHIBITOR OF PROTEIN PHOSPHATASE-1"/>
    <property type="match status" value="1"/>
</dbReference>
<dbReference type="FunFam" id="2.60.200.20:FF:000019">
    <property type="entry name" value="Nuclear inhibitor of protein phosphatase"/>
    <property type="match status" value="1"/>
</dbReference>
<protein>
    <recommendedName>
        <fullName evidence="2">FHA domain-containing protein</fullName>
    </recommendedName>
</protein>
<dbReference type="AlphaFoldDB" id="A0A8K1C9Z8"/>
<dbReference type="OrthoDB" id="4096268at2759"/>
<dbReference type="PROSITE" id="PS50006">
    <property type="entry name" value="FHA_DOMAIN"/>
    <property type="match status" value="1"/>
</dbReference>
<evidence type="ECO:0000256" key="1">
    <source>
        <dbReference type="SAM" id="MobiDB-lite"/>
    </source>
</evidence>
<keyword evidence="4" id="KW-1185">Reference proteome</keyword>
<evidence type="ECO:0000313" key="3">
    <source>
        <dbReference type="EMBL" id="TMW59015.1"/>
    </source>
</evidence>
<accession>A0A8K1C9Z8</accession>
<feature type="region of interest" description="Disordered" evidence="1">
    <location>
        <begin position="204"/>
        <end position="223"/>
    </location>
</feature>
<evidence type="ECO:0000259" key="2">
    <source>
        <dbReference type="PROSITE" id="PS50006"/>
    </source>
</evidence>
<feature type="compositionally biased region" description="Polar residues" evidence="1">
    <location>
        <begin position="265"/>
        <end position="286"/>
    </location>
</feature>
<dbReference type="SUPFAM" id="SSF49879">
    <property type="entry name" value="SMAD/FHA domain"/>
    <property type="match status" value="1"/>
</dbReference>
<dbReference type="Pfam" id="PF00498">
    <property type="entry name" value="FHA"/>
    <property type="match status" value="1"/>
</dbReference>
<dbReference type="InterPro" id="IPR008984">
    <property type="entry name" value="SMAD_FHA_dom_sf"/>
</dbReference>